<evidence type="ECO:0000313" key="1">
    <source>
        <dbReference type="EMBL" id="GAA1976811.1"/>
    </source>
</evidence>
<proteinExistence type="predicted"/>
<keyword evidence="2" id="KW-1185">Reference proteome</keyword>
<dbReference type="EMBL" id="BAAANN010000028">
    <property type="protein sequence ID" value="GAA1976811.1"/>
    <property type="molecule type" value="Genomic_DNA"/>
</dbReference>
<name>A0ABN2RXN2_9PSEU</name>
<sequence length="69" mass="7087">MLRAARAENAEGDALKVLLRADAGISQLALSFPRSCPEKRAFLGVNATDAAHGPALLRTACPEGALAGN</sequence>
<gene>
    <name evidence="1" type="ORF">GCM10009754_60670</name>
</gene>
<dbReference type="Proteomes" id="UP001501116">
    <property type="component" value="Unassembled WGS sequence"/>
</dbReference>
<protein>
    <submittedName>
        <fullName evidence="1">Uncharacterized protein</fullName>
    </submittedName>
</protein>
<comment type="caution">
    <text evidence="1">The sequence shown here is derived from an EMBL/GenBank/DDBJ whole genome shotgun (WGS) entry which is preliminary data.</text>
</comment>
<accession>A0ABN2RXN2</accession>
<reference evidence="1 2" key="1">
    <citation type="journal article" date="2019" name="Int. J. Syst. Evol. Microbiol.">
        <title>The Global Catalogue of Microorganisms (GCM) 10K type strain sequencing project: providing services to taxonomists for standard genome sequencing and annotation.</title>
        <authorList>
            <consortium name="The Broad Institute Genomics Platform"/>
            <consortium name="The Broad Institute Genome Sequencing Center for Infectious Disease"/>
            <person name="Wu L."/>
            <person name="Ma J."/>
        </authorList>
    </citation>
    <scope>NUCLEOTIDE SEQUENCE [LARGE SCALE GENOMIC DNA]</scope>
    <source>
        <strain evidence="1 2">JCM 14545</strain>
    </source>
</reference>
<evidence type="ECO:0000313" key="2">
    <source>
        <dbReference type="Proteomes" id="UP001501116"/>
    </source>
</evidence>
<organism evidence="1 2">
    <name type="scientific">Amycolatopsis minnesotensis</name>
    <dbReference type="NCBI Taxonomy" id="337894"/>
    <lineage>
        <taxon>Bacteria</taxon>
        <taxon>Bacillati</taxon>
        <taxon>Actinomycetota</taxon>
        <taxon>Actinomycetes</taxon>
        <taxon>Pseudonocardiales</taxon>
        <taxon>Pseudonocardiaceae</taxon>
        <taxon>Amycolatopsis</taxon>
    </lineage>
</organism>